<proteinExistence type="predicted"/>
<evidence type="ECO:0000313" key="2">
    <source>
        <dbReference type="Proteomes" id="UP000054567"/>
    </source>
</evidence>
<sequence length="116" mass="12488">MVLFKARSAVIYAAALGVNRIIKICTGQVQGAKLSDPARAYQGPSSHTFGVFWGCSIALALRGQKTTRKRVFCCFLHASCVSKHQGILVSKEILADLRSTECPVARPCSGGYGNRN</sequence>
<reference evidence="1 2" key="1">
    <citation type="submission" date="2007-06" db="EMBL/GenBank/DDBJ databases">
        <title>The Genome Sequence of Coccidioides posadasii RMSCC_3488.</title>
        <authorList>
            <consortium name="Coccidioides Genome Resources Consortium"/>
            <consortium name="The Broad Institute Genome Sequencing Platform"/>
            <person name="Henn M.R."/>
            <person name="Sykes S."/>
            <person name="Young S."/>
            <person name="Jaffe D."/>
            <person name="Berlin A."/>
            <person name="Alvarez P."/>
            <person name="Butler J."/>
            <person name="Gnerre S."/>
            <person name="Grabherr M."/>
            <person name="Mauceli E."/>
            <person name="Brockman W."/>
            <person name="Kodira C."/>
            <person name="Alvarado L."/>
            <person name="Zeng Q."/>
            <person name="Crawford M."/>
            <person name="Antoine C."/>
            <person name="Devon K."/>
            <person name="Galgiani J."/>
            <person name="Orsborn K."/>
            <person name="Lewis M.L."/>
            <person name="Nusbaum C."/>
            <person name="Galagan J."/>
            <person name="Birren B."/>
        </authorList>
    </citation>
    <scope>NUCLEOTIDE SEQUENCE [LARGE SCALE GENOMIC DNA]</scope>
    <source>
        <strain evidence="1 2">RMSCC 3488</strain>
    </source>
</reference>
<name>A0A0J6IM48_COCPO</name>
<gene>
    <name evidence="1" type="ORF">CPAG_09296</name>
</gene>
<reference evidence="2" key="2">
    <citation type="journal article" date="2009" name="Genome Res.">
        <title>Comparative genomic analyses of the human fungal pathogens Coccidioides and their relatives.</title>
        <authorList>
            <person name="Sharpton T.J."/>
            <person name="Stajich J.E."/>
            <person name="Rounsley S.D."/>
            <person name="Gardner M.J."/>
            <person name="Wortman J.R."/>
            <person name="Jordar V.S."/>
            <person name="Maiti R."/>
            <person name="Kodira C.D."/>
            <person name="Neafsey D.E."/>
            <person name="Zeng Q."/>
            <person name="Hung C.-Y."/>
            <person name="McMahan C."/>
            <person name="Muszewska A."/>
            <person name="Grynberg M."/>
            <person name="Mandel M.A."/>
            <person name="Kellner E.M."/>
            <person name="Barker B.M."/>
            <person name="Galgiani J.N."/>
            <person name="Orbach M.J."/>
            <person name="Kirkland T.N."/>
            <person name="Cole G.T."/>
            <person name="Henn M.R."/>
            <person name="Birren B.W."/>
            <person name="Taylor J.W."/>
        </authorList>
    </citation>
    <scope>NUCLEOTIDE SEQUENCE [LARGE SCALE GENOMIC DNA]</scope>
    <source>
        <strain evidence="2">RMSCC 3488</strain>
    </source>
</reference>
<reference evidence="2" key="3">
    <citation type="journal article" date="2010" name="Genome Res.">
        <title>Population genomic sequencing of Coccidioides fungi reveals recent hybridization and transposon control.</title>
        <authorList>
            <person name="Neafsey D.E."/>
            <person name="Barker B.M."/>
            <person name="Sharpton T.J."/>
            <person name="Stajich J.E."/>
            <person name="Park D.J."/>
            <person name="Whiston E."/>
            <person name="Hung C.-Y."/>
            <person name="McMahan C."/>
            <person name="White J."/>
            <person name="Sykes S."/>
            <person name="Heiman D."/>
            <person name="Young S."/>
            <person name="Zeng Q."/>
            <person name="Abouelleil A."/>
            <person name="Aftuck L."/>
            <person name="Bessette D."/>
            <person name="Brown A."/>
            <person name="FitzGerald M."/>
            <person name="Lui A."/>
            <person name="Macdonald J.P."/>
            <person name="Priest M."/>
            <person name="Orbach M.J."/>
            <person name="Galgiani J.N."/>
            <person name="Kirkland T.N."/>
            <person name="Cole G.T."/>
            <person name="Birren B.W."/>
            <person name="Henn M.R."/>
            <person name="Taylor J.W."/>
            <person name="Rounsley S.D."/>
        </authorList>
    </citation>
    <scope>NUCLEOTIDE SEQUENCE [LARGE SCALE GENOMIC DNA]</scope>
    <source>
        <strain evidence="2">RMSCC 3488</strain>
    </source>
</reference>
<dbReference type="EMBL" id="DS268114">
    <property type="protein sequence ID" value="KMM73007.1"/>
    <property type="molecule type" value="Genomic_DNA"/>
</dbReference>
<dbReference type="Proteomes" id="UP000054567">
    <property type="component" value="Unassembled WGS sequence"/>
</dbReference>
<dbReference type="AlphaFoldDB" id="A0A0J6IM48"/>
<protein>
    <submittedName>
        <fullName evidence="1">Uncharacterized protein</fullName>
    </submittedName>
</protein>
<evidence type="ECO:0000313" key="1">
    <source>
        <dbReference type="EMBL" id="KMM73007.1"/>
    </source>
</evidence>
<accession>A0A0J6IM48</accession>
<organism evidence="1 2">
    <name type="scientific">Coccidioides posadasii RMSCC 3488</name>
    <dbReference type="NCBI Taxonomy" id="454284"/>
    <lineage>
        <taxon>Eukaryota</taxon>
        <taxon>Fungi</taxon>
        <taxon>Dikarya</taxon>
        <taxon>Ascomycota</taxon>
        <taxon>Pezizomycotina</taxon>
        <taxon>Eurotiomycetes</taxon>
        <taxon>Eurotiomycetidae</taxon>
        <taxon>Onygenales</taxon>
        <taxon>Onygenaceae</taxon>
        <taxon>Coccidioides</taxon>
    </lineage>
</organism>
<dbReference type="VEuPathDB" id="FungiDB:CPAG_09296"/>